<comment type="caution">
    <text evidence="8">The sequence shown here is derived from an EMBL/GenBank/DDBJ whole genome shotgun (WGS) entry which is preliminary data.</text>
</comment>
<evidence type="ECO:0000256" key="4">
    <source>
        <dbReference type="ARBA" id="ARBA00022692"/>
    </source>
</evidence>
<accession>A0ABS8Q5S3</accession>
<evidence type="ECO:0000313" key="9">
    <source>
        <dbReference type="Proteomes" id="UP001179361"/>
    </source>
</evidence>
<evidence type="ECO:0000256" key="3">
    <source>
        <dbReference type="ARBA" id="ARBA00022475"/>
    </source>
</evidence>
<reference evidence="8" key="1">
    <citation type="submission" date="2021-11" db="EMBL/GenBank/DDBJ databases">
        <title>The complete genome of Massilia sp sp. G4R7.</title>
        <authorList>
            <person name="Liu L."/>
            <person name="Yue J."/>
            <person name="Yuan J."/>
            <person name="Yang F."/>
            <person name="Li L."/>
        </authorList>
    </citation>
    <scope>NUCLEOTIDE SEQUENCE</scope>
    <source>
        <strain evidence="8">G4R7</strain>
    </source>
</reference>
<evidence type="ECO:0000256" key="2">
    <source>
        <dbReference type="ARBA" id="ARBA00022448"/>
    </source>
</evidence>
<feature type="transmembrane region" description="Helical" evidence="7">
    <location>
        <begin position="325"/>
        <end position="350"/>
    </location>
</feature>
<feature type="transmembrane region" description="Helical" evidence="7">
    <location>
        <begin position="51"/>
        <end position="78"/>
    </location>
</feature>
<proteinExistence type="predicted"/>
<feature type="transmembrane region" description="Helical" evidence="7">
    <location>
        <begin position="258"/>
        <end position="279"/>
    </location>
</feature>
<dbReference type="PANTHER" id="PTHR43549:SF2">
    <property type="entry name" value="MULTIDRUG RESISTANCE PROTEIN NORM-RELATED"/>
    <property type="match status" value="1"/>
</dbReference>
<organism evidence="8 9">
    <name type="scientific">Massilia phyllostachyos</name>
    <dbReference type="NCBI Taxonomy" id="2898585"/>
    <lineage>
        <taxon>Bacteria</taxon>
        <taxon>Pseudomonadati</taxon>
        <taxon>Pseudomonadota</taxon>
        <taxon>Betaproteobacteria</taxon>
        <taxon>Burkholderiales</taxon>
        <taxon>Oxalobacteraceae</taxon>
        <taxon>Telluria group</taxon>
        <taxon>Massilia</taxon>
    </lineage>
</organism>
<dbReference type="InterPro" id="IPR048279">
    <property type="entry name" value="MdtK-like"/>
</dbReference>
<feature type="transmembrane region" description="Helical" evidence="7">
    <location>
        <begin position="391"/>
        <end position="412"/>
    </location>
</feature>
<dbReference type="InterPro" id="IPR052031">
    <property type="entry name" value="Membrane_Transporter-Flippase"/>
</dbReference>
<dbReference type="RefSeq" id="WP_231057244.1">
    <property type="nucleotide sequence ID" value="NZ_JAJNOC010000001.1"/>
</dbReference>
<dbReference type="Pfam" id="PF01554">
    <property type="entry name" value="MatE"/>
    <property type="match status" value="2"/>
</dbReference>
<dbReference type="PIRSF" id="PIRSF006603">
    <property type="entry name" value="DinF"/>
    <property type="match status" value="1"/>
</dbReference>
<dbReference type="Proteomes" id="UP001179361">
    <property type="component" value="Unassembled WGS sequence"/>
</dbReference>
<feature type="transmembrane region" description="Helical" evidence="7">
    <location>
        <begin position="12"/>
        <end position="31"/>
    </location>
</feature>
<evidence type="ECO:0000256" key="1">
    <source>
        <dbReference type="ARBA" id="ARBA00004429"/>
    </source>
</evidence>
<feature type="transmembrane region" description="Helical" evidence="7">
    <location>
        <begin position="424"/>
        <end position="443"/>
    </location>
</feature>
<evidence type="ECO:0000313" key="8">
    <source>
        <dbReference type="EMBL" id="MCD2515960.1"/>
    </source>
</evidence>
<keyword evidence="9" id="KW-1185">Reference proteome</keyword>
<comment type="subcellular location">
    <subcellularLocation>
        <location evidence="1">Cell inner membrane</location>
        <topology evidence="1">Multi-pass membrane protein</topology>
    </subcellularLocation>
</comment>
<protein>
    <submittedName>
        <fullName evidence="8">MATE family efflux transporter</fullName>
    </submittedName>
</protein>
<evidence type="ECO:0000256" key="5">
    <source>
        <dbReference type="ARBA" id="ARBA00022989"/>
    </source>
</evidence>
<feature type="transmembrane region" description="Helical" evidence="7">
    <location>
        <begin position="362"/>
        <end position="384"/>
    </location>
</feature>
<feature type="transmembrane region" description="Helical" evidence="7">
    <location>
        <begin position="166"/>
        <end position="189"/>
    </location>
</feature>
<dbReference type="InterPro" id="IPR002528">
    <property type="entry name" value="MATE_fam"/>
</dbReference>
<name>A0ABS8Q5S3_9BURK</name>
<gene>
    <name evidence="8" type="ORF">LQ564_06470</name>
</gene>
<keyword evidence="4 7" id="KW-0812">Transmembrane</keyword>
<feature type="transmembrane region" description="Helical" evidence="7">
    <location>
        <begin position="99"/>
        <end position="124"/>
    </location>
</feature>
<feature type="transmembrane region" description="Helical" evidence="7">
    <location>
        <begin position="195"/>
        <end position="220"/>
    </location>
</feature>
<evidence type="ECO:0000256" key="7">
    <source>
        <dbReference type="SAM" id="Phobius"/>
    </source>
</evidence>
<keyword evidence="5 7" id="KW-1133">Transmembrane helix</keyword>
<feature type="transmembrane region" description="Helical" evidence="7">
    <location>
        <begin position="130"/>
        <end position="154"/>
    </location>
</feature>
<keyword evidence="3" id="KW-1003">Cell membrane</keyword>
<dbReference type="PANTHER" id="PTHR43549">
    <property type="entry name" value="MULTIDRUG RESISTANCE PROTEIN YPNP-RELATED"/>
    <property type="match status" value="1"/>
</dbReference>
<evidence type="ECO:0000256" key="6">
    <source>
        <dbReference type="ARBA" id="ARBA00023136"/>
    </source>
</evidence>
<dbReference type="NCBIfam" id="TIGR00797">
    <property type="entry name" value="matE"/>
    <property type="match status" value="1"/>
</dbReference>
<dbReference type="CDD" id="cd13142">
    <property type="entry name" value="MATE_like_12"/>
    <property type="match status" value="1"/>
</dbReference>
<feature type="transmembrane region" description="Helical" evidence="7">
    <location>
        <begin position="285"/>
        <end position="304"/>
    </location>
</feature>
<sequence length="474" mass="50476">MAPDRKTLFLEGSIPRALVTLAIPIILANLLQTGYQLTDAFWVGRLGASAVAAVSVSFPVTFLVIALGSGLAMAGATMTAQYVGAGRQDMVNHVAAQTMLMVVITSVVFGALGYVLAPMLLRLLGVAPEVFVGALGFLRVSFVGIIFVFMYAMFQSLMRGVGQTRIPLYIVAGTVLLNFLLDPLFIFGWGPVPGLGVMGAAYATLVTQAIAAGIGMLIFLRGRHGIALHWRAFKPDPVYLKRAFFLGVPGSVELSTRALGLMVMSFLVASFGTLTIATYGVGSNILQVITIPVMGVAMAVATLVGQNIGAGNIARAERITWLGTAASFLILSVLGGVAWLCAPWLVRFFIPDDPQVIANGAHFIRIMCLAWGGIGVQLCIVSAFRASGNMLGAMIIAMVSQWMIQFPLAYVLAKHTTLGADGLWWSFPVTNVAVALISLAWFARGSWKTVRLTEDDKQVAEVSKEAMIEEGGLR</sequence>
<dbReference type="EMBL" id="JAJNOC010000001">
    <property type="protein sequence ID" value="MCD2515960.1"/>
    <property type="molecule type" value="Genomic_DNA"/>
</dbReference>
<keyword evidence="6 7" id="KW-0472">Membrane</keyword>
<keyword evidence="2" id="KW-0813">Transport</keyword>